<keyword evidence="1" id="KW-0677">Repeat</keyword>
<dbReference type="InterPro" id="IPR013105">
    <property type="entry name" value="TPR_2"/>
</dbReference>
<dbReference type="PANTHER" id="PTHR44200:SF1">
    <property type="entry name" value="DNAJ HOMOLOG SUBFAMILY C MEMBER 7"/>
    <property type="match status" value="1"/>
</dbReference>
<proteinExistence type="predicted"/>
<evidence type="ECO:0000256" key="2">
    <source>
        <dbReference type="ARBA" id="ARBA00022803"/>
    </source>
</evidence>
<keyword evidence="5" id="KW-1185">Reference proteome</keyword>
<gene>
    <name evidence="4" type="ORF">BN1708_017168</name>
</gene>
<reference evidence="5" key="1">
    <citation type="submission" date="2015-05" db="EMBL/GenBank/DDBJ databases">
        <authorList>
            <person name="Fogelqvist Johan"/>
        </authorList>
    </citation>
    <scope>NUCLEOTIDE SEQUENCE [LARGE SCALE GENOMIC DNA]</scope>
</reference>
<dbReference type="InterPro" id="IPR052758">
    <property type="entry name" value="SRC_co-chaperone"/>
</dbReference>
<dbReference type="PANTHER" id="PTHR44200">
    <property type="entry name" value="DNAJ HOMOLOG SUBFAMILY C MEMBER 7"/>
    <property type="match status" value="1"/>
</dbReference>
<accession>A0A0G4KTD1</accession>
<dbReference type="Pfam" id="PF07719">
    <property type="entry name" value="TPR_2"/>
    <property type="match status" value="1"/>
</dbReference>
<protein>
    <submittedName>
        <fullName evidence="4">Uncharacterized protein</fullName>
    </submittedName>
</protein>
<dbReference type="InterPro" id="IPR019734">
    <property type="entry name" value="TPR_rpt"/>
</dbReference>
<dbReference type="Gene3D" id="1.25.40.10">
    <property type="entry name" value="Tetratricopeptide repeat domain"/>
    <property type="match status" value="1"/>
</dbReference>
<feature type="non-terminal residue" evidence="4">
    <location>
        <position position="119"/>
    </location>
</feature>
<evidence type="ECO:0000313" key="5">
    <source>
        <dbReference type="Proteomes" id="UP000044602"/>
    </source>
</evidence>
<dbReference type="InterPro" id="IPR011990">
    <property type="entry name" value="TPR-like_helical_dom_sf"/>
</dbReference>
<dbReference type="Proteomes" id="UP000044602">
    <property type="component" value="Unassembled WGS sequence"/>
</dbReference>
<evidence type="ECO:0000256" key="1">
    <source>
        <dbReference type="ARBA" id="ARBA00022737"/>
    </source>
</evidence>
<dbReference type="SMART" id="SM00028">
    <property type="entry name" value="TPR"/>
    <property type="match status" value="1"/>
</dbReference>
<dbReference type="EMBL" id="CVQH01004236">
    <property type="protein sequence ID" value="CRK12936.1"/>
    <property type="molecule type" value="Genomic_DNA"/>
</dbReference>
<keyword evidence="2 3" id="KW-0802">TPR repeat</keyword>
<evidence type="ECO:0000313" key="4">
    <source>
        <dbReference type="EMBL" id="CRK12936.1"/>
    </source>
</evidence>
<name>A0A0G4KTD1_VERLO</name>
<dbReference type="AlphaFoldDB" id="A0A0G4KTD1"/>
<feature type="repeat" description="TPR" evidence="3">
    <location>
        <begin position="83"/>
        <end position="116"/>
    </location>
</feature>
<organism evidence="4 5">
    <name type="scientific">Verticillium longisporum</name>
    <name type="common">Verticillium dahliae var. longisporum</name>
    <dbReference type="NCBI Taxonomy" id="100787"/>
    <lineage>
        <taxon>Eukaryota</taxon>
        <taxon>Fungi</taxon>
        <taxon>Dikarya</taxon>
        <taxon>Ascomycota</taxon>
        <taxon>Pezizomycotina</taxon>
        <taxon>Sordariomycetes</taxon>
        <taxon>Hypocreomycetidae</taxon>
        <taxon>Glomerellales</taxon>
        <taxon>Plectosphaerellaceae</taxon>
        <taxon>Verticillium</taxon>
    </lineage>
</organism>
<evidence type="ECO:0000256" key="3">
    <source>
        <dbReference type="PROSITE-ProRule" id="PRU00339"/>
    </source>
</evidence>
<dbReference type="PROSITE" id="PS50005">
    <property type="entry name" value="TPR"/>
    <property type="match status" value="1"/>
</dbReference>
<dbReference type="STRING" id="100787.A0A0G4KTD1"/>
<dbReference type="SUPFAM" id="SSF48452">
    <property type="entry name" value="TPR-like"/>
    <property type="match status" value="1"/>
</dbReference>
<sequence length="119" mass="12952">MAPAKEMLHHITAAKNALASGTAGSMVLHALDQAERQLGYTAPKPRKWQIMRGEAHLKMGTANALGEAQNIAMSLLRNNSQDPEALVLRGRALYCQGDNDKAISHFRKALSCDPDMRDA</sequence>